<keyword evidence="2" id="KW-1185">Reference proteome</keyword>
<name>A0A1H3WBD0_9BACI</name>
<dbReference type="Gene3D" id="3.40.710.10">
    <property type="entry name" value="DD-peptidase/beta-lactamase superfamily"/>
    <property type="match status" value="1"/>
</dbReference>
<dbReference type="SUPFAM" id="SSF56601">
    <property type="entry name" value="beta-lactamase/transpeptidase-like"/>
    <property type="match status" value="1"/>
</dbReference>
<protein>
    <submittedName>
        <fullName evidence="1">Beta-lactamase</fullName>
    </submittedName>
</protein>
<dbReference type="STRING" id="571932.SAMN05421743_101390"/>
<dbReference type="InterPro" id="IPR012338">
    <property type="entry name" value="Beta-lactam/transpept-like"/>
</dbReference>
<dbReference type="EMBL" id="FNQR01000001">
    <property type="protein sequence ID" value="SDZ84280.1"/>
    <property type="molecule type" value="Genomic_DNA"/>
</dbReference>
<evidence type="ECO:0000313" key="2">
    <source>
        <dbReference type="Proteomes" id="UP000198584"/>
    </source>
</evidence>
<organism evidence="1 2">
    <name type="scientific">Thalassobacillus cyri</name>
    <dbReference type="NCBI Taxonomy" id="571932"/>
    <lineage>
        <taxon>Bacteria</taxon>
        <taxon>Bacillati</taxon>
        <taxon>Bacillota</taxon>
        <taxon>Bacilli</taxon>
        <taxon>Bacillales</taxon>
        <taxon>Bacillaceae</taxon>
        <taxon>Thalassobacillus</taxon>
    </lineage>
</organism>
<evidence type="ECO:0000313" key="1">
    <source>
        <dbReference type="EMBL" id="SDZ84280.1"/>
    </source>
</evidence>
<dbReference type="Proteomes" id="UP000198584">
    <property type="component" value="Unassembled WGS sequence"/>
</dbReference>
<reference evidence="1 2" key="1">
    <citation type="submission" date="2016-10" db="EMBL/GenBank/DDBJ databases">
        <authorList>
            <person name="de Groot N.N."/>
        </authorList>
    </citation>
    <scope>NUCLEOTIDE SEQUENCE [LARGE SCALE GENOMIC DNA]</scope>
    <source>
        <strain evidence="1 2">CCM7597</strain>
    </source>
</reference>
<gene>
    <name evidence="1" type="ORF">SAMN05421743_101390</name>
</gene>
<accession>A0A1H3WBD0</accession>
<sequence>MATSIQSPANLDRDLPQNGFLWFVKDLPSKKTEIGDNVPGGSFQILGYTGVTLLVIPEENLVAVRMFNSFGSPEGFDYLSDVRSFGNTVVDCLEKVIK</sequence>
<dbReference type="AlphaFoldDB" id="A0A1H3WBD0"/>
<proteinExistence type="predicted"/>